<dbReference type="EMBL" id="JBDFQZ010000006">
    <property type="protein sequence ID" value="KAK9714060.1"/>
    <property type="molecule type" value="Genomic_DNA"/>
</dbReference>
<feature type="domain" description="Reticulon" evidence="7">
    <location>
        <begin position="23"/>
        <end position="206"/>
    </location>
</feature>
<proteinExistence type="predicted"/>
<name>A0AAW1K4H7_SAPOF</name>
<evidence type="ECO:0000256" key="4">
    <source>
        <dbReference type="ARBA" id="ARBA00022989"/>
    </source>
</evidence>
<feature type="transmembrane region" description="Helical" evidence="6">
    <location>
        <begin position="33"/>
        <end position="49"/>
    </location>
</feature>
<comment type="caution">
    <text evidence="8">The sequence shown here is derived from an EMBL/GenBank/DDBJ whole genome shotgun (WGS) entry which is preliminary data.</text>
</comment>
<dbReference type="GO" id="GO:0005789">
    <property type="term" value="C:endoplasmic reticulum membrane"/>
    <property type="evidence" value="ECO:0007669"/>
    <property type="project" value="UniProtKB-SubCell"/>
</dbReference>
<dbReference type="Pfam" id="PF02453">
    <property type="entry name" value="Reticulon"/>
    <property type="match status" value="1"/>
</dbReference>
<protein>
    <recommendedName>
        <fullName evidence="6">Reticulon-like protein</fullName>
    </recommendedName>
</protein>
<dbReference type="PANTHER" id="PTHR10994">
    <property type="entry name" value="RETICULON"/>
    <property type="match status" value="1"/>
</dbReference>
<dbReference type="PROSITE" id="PS50845">
    <property type="entry name" value="RETICULON"/>
    <property type="match status" value="1"/>
</dbReference>
<reference evidence="8" key="1">
    <citation type="submission" date="2024-03" db="EMBL/GenBank/DDBJ databases">
        <title>WGS assembly of Saponaria officinalis var. Norfolk2.</title>
        <authorList>
            <person name="Jenkins J."/>
            <person name="Shu S."/>
            <person name="Grimwood J."/>
            <person name="Barry K."/>
            <person name="Goodstein D."/>
            <person name="Schmutz J."/>
            <person name="Leebens-Mack J."/>
            <person name="Osbourn A."/>
        </authorList>
    </citation>
    <scope>NUCLEOTIDE SEQUENCE [LARGE SCALE GENOMIC DNA]</scope>
    <source>
        <strain evidence="8">JIC</strain>
    </source>
</reference>
<dbReference type="AlphaFoldDB" id="A0AAW1K4H7"/>
<keyword evidence="5 6" id="KW-0472">Membrane</keyword>
<evidence type="ECO:0000256" key="3">
    <source>
        <dbReference type="ARBA" id="ARBA00022824"/>
    </source>
</evidence>
<evidence type="ECO:0000313" key="9">
    <source>
        <dbReference type="Proteomes" id="UP001443914"/>
    </source>
</evidence>
<evidence type="ECO:0000256" key="6">
    <source>
        <dbReference type="RuleBase" id="RU363132"/>
    </source>
</evidence>
<keyword evidence="4 6" id="KW-1133">Transmembrane helix</keyword>
<sequence length="206" mass="23392">MSSSDRLFNRQQTVHQILGGGVVADVALWRQRNMSSGILLMAITVWVVFERSGYTLLSLCSSVFLLLITILFVWSKAASLLNRPAPPLPDVYLTEEMVAEVGGFARTKLNALILVCRNIALGKDTELFLKVAACLLLMFVVGSLTDLATLCYICLVLLLTIPVLYEKYECQIDRRVMYVYRILRQTYLKLEEHITMLRKLDLEKIQ</sequence>
<evidence type="ECO:0000256" key="1">
    <source>
        <dbReference type="ARBA" id="ARBA00004477"/>
    </source>
</evidence>
<organism evidence="8 9">
    <name type="scientific">Saponaria officinalis</name>
    <name type="common">Common soapwort</name>
    <name type="synonym">Lychnis saponaria</name>
    <dbReference type="NCBI Taxonomy" id="3572"/>
    <lineage>
        <taxon>Eukaryota</taxon>
        <taxon>Viridiplantae</taxon>
        <taxon>Streptophyta</taxon>
        <taxon>Embryophyta</taxon>
        <taxon>Tracheophyta</taxon>
        <taxon>Spermatophyta</taxon>
        <taxon>Magnoliopsida</taxon>
        <taxon>eudicotyledons</taxon>
        <taxon>Gunneridae</taxon>
        <taxon>Pentapetalae</taxon>
        <taxon>Caryophyllales</taxon>
        <taxon>Caryophyllaceae</taxon>
        <taxon>Caryophylleae</taxon>
        <taxon>Saponaria</taxon>
    </lineage>
</organism>
<evidence type="ECO:0000313" key="8">
    <source>
        <dbReference type="EMBL" id="KAK9714060.1"/>
    </source>
</evidence>
<feature type="transmembrane region" description="Helical" evidence="6">
    <location>
        <begin position="150"/>
        <end position="168"/>
    </location>
</feature>
<keyword evidence="3 6" id="KW-0256">Endoplasmic reticulum</keyword>
<evidence type="ECO:0000256" key="5">
    <source>
        <dbReference type="ARBA" id="ARBA00023136"/>
    </source>
</evidence>
<feature type="transmembrane region" description="Helical" evidence="6">
    <location>
        <begin position="55"/>
        <end position="74"/>
    </location>
</feature>
<dbReference type="InterPro" id="IPR003388">
    <property type="entry name" value="Reticulon"/>
</dbReference>
<evidence type="ECO:0000256" key="2">
    <source>
        <dbReference type="ARBA" id="ARBA00022692"/>
    </source>
</evidence>
<feature type="transmembrane region" description="Helical" evidence="6">
    <location>
        <begin position="127"/>
        <end position="144"/>
    </location>
</feature>
<dbReference type="GO" id="GO:0009617">
    <property type="term" value="P:response to bacterium"/>
    <property type="evidence" value="ECO:0007669"/>
    <property type="project" value="InterPro"/>
</dbReference>
<keyword evidence="9" id="KW-1185">Reference proteome</keyword>
<accession>A0AAW1K4H7</accession>
<dbReference type="PANTHER" id="PTHR10994:SF65">
    <property type="entry name" value="RETICULON-LIKE PROTEIN B12"/>
    <property type="match status" value="1"/>
</dbReference>
<keyword evidence="2 6" id="KW-0812">Transmembrane</keyword>
<comment type="subcellular location">
    <subcellularLocation>
        <location evidence="1 6">Endoplasmic reticulum membrane</location>
        <topology evidence="1 6">Multi-pass membrane protein</topology>
    </subcellularLocation>
</comment>
<dbReference type="InterPro" id="IPR045064">
    <property type="entry name" value="Reticulon-like"/>
</dbReference>
<gene>
    <name evidence="8" type="ORF">RND81_06G069000</name>
</gene>
<dbReference type="Proteomes" id="UP001443914">
    <property type="component" value="Unassembled WGS sequence"/>
</dbReference>
<evidence type="ECO:0000259" key="7">
    <source>
        <dbReference type="PROSITE" id="PS50845"/>
    </source>
</evidence>